<evidence type="ECO:0000313" key="4">
    <source>
        <dbReference type="Proteomes" id="UP001597163"/>
    </source>
</evidence>
<dbReference type="CDD" id="cd03808">
    <property type="entry name" value="GT4_CapM-like"/>
    <property type="match status" value="1"/>
</dbReference>
<dbReference type="InterPro" id="IPR028098">
    <property type="entry name" value="Glyco_trans_4-like_N"/>
</dbReference>
<organism evidence="3 4">
    <name type="scientific">Hwangdonia seohaensis</name>
    <dbReference type="NCBI Taxonomy" id="1240727"/>
    <lineage>
        <taxon>Bacteria</taxon>
        <taxon>Pseudomonadati</taxon>
        <taxon>Bacteroidota</taxon>
        <taxon>Flavobacteriia</taxon>
        <taxon>Flavobacteriales</taxon>
        <taxon>Flavobacteriaceae</taxon>
        <taxon>Hwangdonia</taxon>
    </lineage>
</organism>
<evidence type="ECO:0000313" key="3">
    <source>
        <dbReference type="EMBL" id="MFD1162238.1"/>
    </source>
</evidence>
<sequence length="381" mass="42979">MKKKFLLVSTVSTTLNFFGGQINFLNKTFDVELVSSPDDMLYGIGEREGVNVHPVKMVREISLFKDLKSLFQLIVLFKKLKPHVVHGNTPKGGLLSMTASWVARVPHRIYYVHGLRYEGDTGLKRKILKNIERISCYLATDIISVSHGVKENMAKDNITNKTPHIIGNGSANGINPNEFSRENIEHDDLRKKYSISETDLLFGYVGRLVGDKGINELISVFSALNQTHKHIKILLVGWYEDLLDPLEDHIKQEIINNENIIAVGGQNDVRPFLNIMDVFVFPSYREGFGVSIMEAAAMDLPIICSNISGCNEIVLDGHNGKLVTPKSLTELTNTMEHFINNPDTITKMKAVTRSYVLEKYKQETVWKEALKTYSNICLPLK</sequence>
<proteinExistence type="predicted"/>
<dbReference type="InterPro" id="IPR001296">
    <property type="entry name" value="Glyco_trans_1"/>
</dbReference>
<comment type="caution">
    <text evidence="3">The sequence shown here is derived from an EMBL/GenBank/DDBJ whole genome shotgun (WGS) entry which is preliminary data.</text>
</comment>
<protein>
    <submittedName>
        <fullName evidence="3">Glycosyltransferase family 4 protein</fullName>
    </submittedName>
</protein>
<dbReference type="EMBL" id="JBHTLJ010000002">
    <property type="protein sequence ID" value="MFD1162238.1"/>
    <property type="molecule type" value="Genomic_DNA"/>
</dbReference>
<gene>
    <name evidence="3" type="ORF">ACFQ2E_07405</name>
</gene>
<dbReference type="PANTHER" id="PTHR12526:SF630">
    <property type="entry name" value="GLYCOSYLTRANSFERASE"/>
    <property type="match status" value="1"/>
</dbReference>
<dbReference type="Gene3D" id="3.40.50.2000">
    <property type="entry name" value="Glycogen Phosphorylase B"/>
    <property type="match status" value="2"/>
</dbReference>
<dbReference type="SUPFAM" id="SSF53756">
    <property type="entry name" value="UDP-Glycosyltransferase/glycogen phosphorylase"/>
    <property type="match status" value="1"/>
</dbReference>
<dbReference type="RefSeq" id="WP_311938402.1">
    <property type="nucleotide sequence ID" value="NZ_JAVSCK010000002.1"/>
</dbReference>
<evidence type="ECO:0000259" key="1">
    <source>
        <dbReference type="Pfam" id="PF00534"/>
    </source>
</evidence>
<dbReference type="Proteomes" id="UP001597163">
    <property type="component" value="Unassembled WGS sequence"/>
</dbReference>
<keyword evidence="4" id="KW-1185">Reference proteome</keyword>
<evidence type="ECO:0000259" key="2">
    <source>
        <dbReference type="Pfam" id="PF13477"/>
    </source>
</evidence>
<dbReference type="PANTHER" id="PTHR12526">
    <property type="entry name" value="GLYCOSYLTRANSFERASE"/>
    <property type="match status" value="1"/>
</dbReference>
<reference evidence="4" key="1">
    <citation type="journal article" date="2019" name="Int. J. Syst. Evol. Microbiol.">
        <title>The Global Catalogue of Microorganisms (GCM) 10K type strain sequencing project: providing services to taxonomists for standard genome sequencing and annotation.</title>
        <authorList>
            <consortium name="The Broad Institute Genomics Platform"/>
            <consortium name="The Broad Institute Genome Sequencing Center for Infectious Disease"/>
            <person name="Wu L."/>
            <person name="Ma J."/>
        </authorList>
    </citation>
    <scope>NUCLEOTIDE SEQUENCE [LARGE SCALE GENOMIC DNA]</scope>
    <source>
        <strain evidence="4">CCUG 63246</strain>
    </source>
</reference>
<dbReference type="Pfam" id="PF00534">
    <property type="entry name" value="Glycos_transf_1"/>
    <property type="match status" value="1"/>
</dbReference>
<feature type="domain" description="Glycosyltransferase subfamily 4-like N-terminal" evidence="2">
    <location>
        <begin position="21"/>
        <end position="146"/>
    </location>
</feature>
<feature type="domain" description="Glycosyl transferase family 1" evidence="1">
    <location>
        <begin position="187"/>
        <end position="350"/>
    </location>
</feature>
<name>A0ABW3RBI3_9FLAO</name>
<dbReference type="Pfam" id="PF13477">
    <property type="entry name" value="Glyco_trans_4_2"/>
    <property type="match status" value="1"/>
</dbReference>
<accession>A0ABW3RBI3</accession>